<evidence type="ECO:0000256" key="2">
    <source>
        <dbReference type="ARBA" id="ARBA00022630"/>
    </source>
</evidence>
<reference evidence="6" key="1">
    <citation type="journal article" date="2016" name="Nat. Commun.">
        <title>Non-enzymatic pyridine ring formation in the biosynthesis of the rubrolone tropolone alkaloids.</title>
        <authorList>
            <person name="Yan Y."/>
            <person name="Yang J."/>
            <person name="Yu Z."/>
            <person name="Yu M."/>
            <person name="Ma Y.T."/>
            <person name="Wang L."/>
            <person name="Su C."/>
            <person name="Luo J."/>
            <person name="Horsman G.P."/>
            <person name="Huang S.X."/>
        </authorList>
    </citation>
    <scope>NUCLEOTIDE SEQUENCE</scope>
    <source>
        <strain evidence="6">KIB-H033</strain>
    </source>
</reference>
<evidence type="ECO:0000256" key="4">
    <source>
        <dbReference type="SAM" id="MobiDB-lite"/>
    </source>
</evidence>
<dbReference type="Pfam" id="PF21274">
    <property type="entry name" value="Rng_hyd_C"/>
    <property type="match status" value="1"/>
</dbReference>
<dbReference type="PANTHER" id="PTHR43004">
    <property type="entry name" value="TRK SYSTEM POTASSIUM UPTAKE PROTEIN"/>
    <property type="match status" value="1"/>
</dbReference>
<dbReference type="SUPFAM" id="SSF51905">
    <property type="entry name" value="FAD/NAD(P)-binding domain"/>
    <property type="match status" value="1"/>
</dbReference>
<dbReference type="Pfam" id="PF01494">
    <property type="entry name" value="FAD_binding_3"/>
    <property type="match status" value="1"/>
</dbReference>
<feature type="region of interest" description="Disordered" evidence="4">
    <location>
        <begin position="81"/>
        <end position="102"/>
    </location>
</feature>
<dbReference type="InterPro" id="IPR002938">
    <property type="entry name" value="FAD-bd"/>
</dbReference>
<evidence type="ECO:0000259" key="5">
    <source>
        <dbReference type="Pfam" id="PF01494"/>
    </source>
</evidence>
<comment type="cofactor">
    <cofactor evidence="1">
        <name>FAD</name>
        <dbReference type="ChEBI" id="CHEBI:57692"/>
    </cofactor>
</comment>
<gene>
    <name evidence="6" type="primary">rubB</name>
</gene>
<evidence type="ECO:0000256" key="1">
    <source>
        <dbReference type="ARBA" id="ARBA00001974"/>
    </source>
</evidence>
<dbReference type="PRINTS" id="PR00420">
    <property type="entry name" value="RNGMNOXGNASE"/>
</dbReference>
<dbReference type="InterPro" id="IPR050641">
    <property type="entry name" value="RIFMO-like"/>
</dbReference>
<keyword evidence="2" id="KW-0285">Flavoprotein</keyword>
<dbReference type="GO" id="GO:0016709">
    <property type="term" value="F:oxidoreductase activity, acting on paired donors, with incorporation or reduction of molecular oxygen, NAD(P)H as one donor, and incorporation of one atom of oxygen"/>
    <property type="evidence" value="ECO:0007669"/>
    <property type="project" value="UniProtKB-ARBA"/>
</dbReference>
<dbReference type="Gene3D" id="3.50.50.60">
    <property type="entry name" value="FAD/NAD(P)-binding domain"/>
    <property type="match status" value="2"/>
</dbReference>
<name>A0A1I9S3R1_9ACTN</name>
<evidence type="ECO:0000256" key="3">
    <source>
        <dbReference type="ARBA" id="ARBA00022827"/>
    </source>
</evidence>
<dbReference type="PROSITE" id="PS51257">
    <property type="entry name" value="PROKAR_LIPOPROTEIN"/>
    <property type="match status" value="1"/>
</dbReference>
<organism evidence="6">
    <name type="scientific">Streptomyces sp. KIB-H033</name>
    <dbReference type="NCBI Taxonomy" id="1912612"/>
    <lineage>
        <taxon>Bacteria</taxon>
        <taxon>Bacillati</taxon>
        <taxon>Actinomycetota</taxon>
        <taxon>Actinomycetes</taxon>
        <taxon>Kitasatosporales</taxon>
        <taxon>Streptomycetaceae</taxon>
        <taxon>Streptomyces</taxon>
    </lineage>
</organism>
<accession>A0A1I9S3R1</accession>
<dbReference type="GO" id="GO:0071949">
    <property type="term" value="F:FAD binding"/>
    <property type="evidence" value="ECO:0007669"/>
    <property type="project" value="InterPro"/>
</dbReference>
<sequence length="518" mass="55011">MTRLEPDVVVVGAGPVGLMLACELRTAGVSVVVLDRLERPDPAIRAGSIGPLAVEALQRRGFGKELLAAEQDTLRRYAEMAAAAPHPEEEDGTASPKEHFAGLDKIDSSRYEGVGRRRMRVEQPVLVEILLRRAEDLGVDVRREHEVVEVRQDSGGVVVTAETPGGRRAVRGRYAVGCDGGGSAVRRLTGFAFVGTPATVTGRRGVVELADPSALTPGFEYGPGGVLVYGLGVNRVATLEFDGPPEDPDRPLTTTELRESVRRVSGTDVPITAMTAGGYFTDHAYQASAYRMGRVLLAGDAAHVHAPFGGQGLNVGIVDAVNLGWKLAAEVLGHAPPGLLDTYSAERHPVGARLLHNTRAQTALMRPDPHSAALRELFSDLMDLPEVDRFLGRMLAGFDIRYDLGDTDRLVGTLLPNLLPAVRGDGPEGSVTEAMQAARGLLIDLRGRGEIAETAAGWAGRVDVVTACGERADGIGDVEALLLRPDGCVAWVLRTGSRFDAGRLTAALGKWFGAPLDS</sequence>
<keyword evidence="3" id="KW-0274">FAD</keyword>
<dbReference type="EMBL" id="KX218108">
    <property type="protein sequence ID" value="AOZ61203.1"/>
    <property type="molecule type" value="Genomic_DNA"/>
</dbReference>
<dbReference type="InterPro" id="IPR036188">
    <property type="entry name" value="FAD/NAD-bd_sf"/>
</dbReference>
<feature type="domain" description="FAD-binding" evidence="5">
    <location>
        <begin position="7"/>
        <end position="357"/>
    </location>
</feature>
<evidence type="ECO:0000313" key="6">
    <source>
        <dbReference type="EMBL" id="AOZ61203.1"/>
    </source>
</evidence>
<dbReference type="Gene3D" id="3.40.30.120">
    <property type="match status" value="1"/>
</dbReference>
<protein>
    <submittedName>
        <fullName evidence="6">Oxygenase</fullName>
    </submittedName>
</protein>
<dbReference type="AlphaFoldDB" id="A0A1I9S3R1"/>
<proteinExistence type="predicted"/>
<dbReference type="PANTHER" id="PTHR43004:SF19">
    <property type="entry name" value="BINDING MONOOXYGENASE, PUTATIVE (JCVI)-RELATED"/>
    <property type="match status" value="1"/>
</dbReference>